<protein>
    <recommendedName>
        <fullName evidence="5">Pentatricopeptide repeat-containing protein</fullName>
    </recommendedName>
</protein>
<dbReference type="PANTHER" id="PTHR47936">
    <property type="entry name" value="PPR_LONG DOMAIN-CONTAINING PROTEIN"/>
    <property type="match status" value="1"/>
</dbReference>
<dbReference type="EMBL" id="JAEPQZ010000007">
    <property type="protein sequence ID" value="KAG2179068.1"/>
    <property type="molecule type" value="Genomic_DNA"/>
</dbReference>
<evidence type="ECO:0000313" key="4">
    <source>
        <dbReference type="Proteomes" id="UP000654370"/>
    </source>
</evidence>
<sequence length="345" mass="40299">MFNAVRTRNPNTVWKKYKDIDNSDELETLTKSMHSMTFRSIKPKNPKAYNEEELEVVQKRLFHMYDRMKAKNIPMDVRDYNHMLNVFGRSKDFVTCSRIWQDLERNSTPNLYSYNLYMFAAVKGGQASKAFEILTRMREKNITPNRFTYDTLLKAHAAAGDLAKMDKAFTELFVNPKTQATRSYLSRIHISPSPIPAASTFNALIDAHGSTGNIEGILHIYQNMMPSFNVRCDVQTYNRLIRWCCQHEHVATAKKIFFDMERAGVKPNVVTFNYLVKHEALKQGRAGGAYKIMDLMQKIYNLRPLQSMYNALIKVHVKRNRTEQADDLYREWQSNRMVRLPTERN</sequence>
<dbReference type="Gene3D" id="1.25.40.10">
    <property type="entry name" value="Tetratricopeptide repeat domain"/>
    <property type="match status" value="2"/>
</dbReference>
<proteinExistence type="predicted"/>
<gene>
    <name evidence="3" type="ORF">INT43_001918</name>
</gene>
<dbReference type="Pfam" id="PF13041">
    <property type="entry name" value="PPR_2"/>
    <property type="match status" value="2"/>
</dbReference>
<evidence type="ECO:0000256" key="1">
    <source>
        <dbReference type="ARBA" id="ARBA00022737"/>
    </source>
</evidence>
<keyword evidence="4" id="KW-1185">Reference proteome</keyword>
<dbReference type="Pfam" id="PF01535">
    <property type="entry name" value="PPR"/>
    <property type="match status" value="2"/>
</dbReference>
<dbReference type="PANTHER" id="PTHR47936:SF1">
    <property type="entry name" value="PENTATRICOPEPTIDE REPEAT-CONTAINING PROTEIN GUN1, CHLOROPLASTIC"/>
    <property type="match status" value="1"/>
</dbReference>
<dbReference type="InterPro" id="IPR002885">
    <property type="entry name" value="PPR_rpt"/>
</dbReference>
<evidence type="ECO:0008006" key="5">
    <source>
        <dbReference type="Google" id="ProtNLM"/>
    </source>
</evidence>
<keyword evidence="1" id="KW-0677">Repeat</keyword>
<dbReference type="Proteomes" id="UP000654370">
    <property type="component" value="Unassembled WGS sequence"/>
</dbReference>
<reference evidence="3" key="1">
    <citation type="submission" date="2020-12" db="EMBL/GenBank/DDBJ databases">
        <title>Metabolic potential, ecology and presence of endohyphal bacteria is reflected in genomic diversity of Mucoromycotina.</title>
        <authorList>
            <person name="Muszewska A."/>
            <person name="Okrasinska A."/>
            <person name="Steczkiewicz K."/>
            <person name="Drgas O."/>
            <person name="Orlowska M."/>
            <person name="Perlinska-Lenart U."/>
            <person name="Aleksandrzak-Piekarczyk T."/>
            <person name="Szatraj K."/>
            <person name="Zielenkiewicz U."/>
            <person name="Pilsyk S."/>
            <person name="Malc E."/>
            <person name="Mieczkowski P."/>
            <person name="Kruszewska J.S."/>
            <person name="Biernat P."/>
            <person name="Pawlowska J."/>
        </authorList>
    </citation>
    <scope>NUCLEOTIDE SEQUENCE</scope>
    <source>
        <strain evidence="3">WA0000067209</strain>
    </source>
</reference>
<accession>A0A8H7PSH8</accession>
<evidence type="ECO:0000256" key="2">
    <source>
        <dbReference type="PROSITE-ProRule" id="PRU00708"/>
    </source>
</evidence>
<dbReference type="PROSITE" id="PS51375">
    <property type="entry name" value="PPR"/>
    <property type="match status" value="2"/>
</dbReference>
<comment type="caution">
    <text evidence="3">The sequence shown here is derived from an EMBL/GenBank/DDBJ whole genome shotgun (WGS) entry which is preliminary data.</text>
</comment>
<dbReference type="NCBIfam" id="TIGR00756">
    <property type="entry name" value="PPR"/>
    <property type="match status" value="4"/>
</dbReference>
<name>A0A8H7PSH8_MORIS</name>
<dbReference type="OrthoDB" id="185373at2759"/>
<evidence type="ECO:0000313" key="3">
    <source>
        <dbReference type="EMBL" id="KAG2179068.1"/>
    </source>
</evidence>
<dbReference type="AlphaFoldDB" id="A0A8H7PSH8"/>
<dbReference type="InterPro" id="IPR011990">
    <property type="entry name" value="TPR-like_helical_dom_sf"/>
</dbReference>
<organism evidence="3 4">
    <name type="scientific">Mortierella isabellina</name>
    <name type="common">Filamentous fungus</name>
    <name type="synonym">Umbelopsis isabellina</name>
    <dbReference type="NCBI Taxonomy" id="91625"/>
    <lineage>
        <taxon>Eukaryota</taxon>
        <taxon>Fungi</taxon>
        <taxon>Fungi incertae sedis</taxon>
        <taxon>Mucoromycota</taxon>
        <taxon>Mucoromycotina</taxon>
        <taxon>Umbelopsidomycetes</taxon>
        <taxon>Umbelopsidales</taxon>
        <taxon>Umbelopsidaceae</taxon>
        <taxon>Umbelopsis</taxon>
    </lineage>
</organism>
<feature type="repeat" description="PPR" evidence="2">
    <location>
        <begin position="233"/>
        <end position="267"/>
    </location>
</feature>
<feature type="repeat" description="PPR" evidence="2">
    <location>
        <begin position="110"/>
        <end position="144"/>
    </location>
</feature>